<evidence type="ECO:0000313" key="4">
    <source>
        <dbReference type="EMBL" id="THH16915.1"/>
    </source>
</evidence>
<keyword evidence="2" id="KW-0597">Phosphoprotein</keyword>
<dbReference type="AlphaFoldDB" id="A0A4S4LWZ2"/>
<dbReference type="Proteomes" id="UP000308730">
    <property type="component" value="Unassembled WGS sequence"/>
</dbReference>
<dbReference type="PANTHER" id="PTHR43439">
    <property type="entry name" value="PHENYLACETATE-COENZYME A LIGASE"/>
    <property type="match status" value="1"/>
</dbReference>
<proteinExistence type="predicted"/>
<dbReference type="InterPro" id="IPR036291">
    <property type="entry name" value="NAD(P)-bd_dom_sf"/>
</dbReference>
<feature type="domain" description="Thioester reductase (TE)" evidence="3">
    <location>
        <begin position="111"/>
        <end position="286"/>
    </location>
</feature>
<name>A0A4S4LWZ2_9APHY</name>
<evidence type="ECO:0000313" key="5">
    <source>
        <dbReference type="Proteomes" id="UP000308730"/>
    </source>
</evidence>
<protein>
    <recommendedName>
        <fullName evidence="3">Thioester reductase (TE) domain-containing protein</fullName>
    </recommendedName>
</protein>
<reference evidence="4 5" key="1">
    <citation type="submission" date="2019-02" db="EMBL/GenBank/DDBJ databases">
        <title>Genome sequencing of the rare red list fungi Antrodiella citrinella (Flaviporus citrinellus).</title>
        <authorList>
            <person name="Buettner E."/>
            <person name="Kellner H."/>
        </authorList>
    </citation>
    <scope>NUCLEOTIDE SEQUENCE [LARGE SCALE GENOMIC DNA]</scope>
    <source>
        <strain evidence="4 5">DSM 108506</strain>
    </source>
</reference>
<dbReference type="OrthoDB" id="429813at2759"/>
<evidence type="ECO:0000256" key="1">
    <source>
        <dbReference type="ARBA" id="ARBA00022450"/>
    </source>
</evidence>
<dbReference type="PANTHER" id="PTHR43439:SF2">
    <property type="entry name" value="ENZYME, PUTATIVE (JCVI)-RELATED"/>
    <property type="match status" value="1"/>
</dbReference>
<keyword evidence="1" id="KW-0596">Phosphopantetheine</keyword>
<dbReference type="Pfam" id="PF07993">
    <property type="entry name" value="NAD_binding_4"/>
    <property type="match status" value="1"/>
</dbReference>
<dbReference type="InterPro" id="IPR013120">
    <property type="entry name" value="FAR_NAD-bd"/>
</dbReference>
<dbReference type="EMBL" id="SGPM01000694">
    <property type="protein sequence ID" value="THH16915.1"/>
    <property type="molecule type" value="Genomic_DNA"/>
</dbReference>
<organism evidence="4 5">
    <name type="scientific">Antrodiella citrinella</name>
    <dbReference type="NCBI Taxonomy" id="2447956"/>
    <lineage>
        <taxon>Eukaryota</taxon>
        <taxon>Fungi</taxon>
        <taxon>Dikarya</taxon>
        <taxon>Basidiomycota</taxon>
        <taxon>Agaricomycotina</taxon>
        <taxon>Agaricomycetes</taxon>
        <taxon>Polyporales</taxon>
        <taxon>Steccherinaceae</taxon>
        <taxon>Antrodiella</taxon>
    </lineage>
</organism>
<dbReference type="SUPFAM" id="SSF51735">
    <property type="entry name" value="NAD(P)-binding Rossmann-fold domains"/>
    <property type="match status" value="1"/>
</dbReference>
<evidence type="ECO:0000259" key="3">
    <source>
        <dbReference type="Pfam" id="PF07993"/>
    </source>
</evidence>
<dbReference type="Gene3D" id="3.40.50.720">
    <property type="entry name" value="NAD(P)-binding Rossmann-like Domain"/>
    <property type="match status" value="1"/>
</dbReference>
<sequence length="453" mass="49781">MLCPSVKSQRSFHSLSATYLRNRILGAFRSSTDPFVAAAASSIPADIVFANPTLQWLASVVANLADPSAVSNSSKTHAEEIEDMVAMYTKDLPTVKGKRPIDPSEGLVVVLTGSTGALGSHLLADLLADERVRKVYTLDRAEHVQERQQLAFEDRLLPLEMLRSDKLRALTVNAGRADLGLDTATLAEIKSNVTHVIHNAWKVDFNLSLSSFESNIASTRRLIDIVISCENAVRFFFTSSIASTISSDTKHPVPERVNEDPNTSAKFGYGASKYTAERIVAEAARAWSSSDWVPIIVKSSVAIGALPIWEEEVSWIPMDVTSASIVDALFSCSEKTPPEVINIVHPRPVSGQALFEDMKDALERDRLKFVSYEEWLAKIEALAAASKTEQDLQRIPALKTMGFLRALNTASGTLTFDTTNAQTLSQTLKNAKPLGKEDAARWVRYWRSRGMLD</sequence>
<gene>
    <name evidence="4" type="ORF">EUX98_g9224</name>
</gene>
<dbReference type="InterPro" id="IPR051414">
    <property type="entry name" value="Adenylate-forming_Reductase"/>
</dbReference>
<comment type="caution">
    <text evidence="4">The sequence shown here is derived from an EMBL/GenBank/DDBJ whole genome shotgun (WGS) entry which is preliminary data.</text>
</comment>
<accession>A0A4S4LWZ2</accession>
<evidence type="ECO:0000256" key="2">
    <source>
        <dbReference type="ARBA" id="ARBA00022553"/>
    </source>
</evidence>
<keyword evidence="5" id="KW-1185">Reference proteome</keyword>